<name>A0ABS4KFB0_9FIRM</name>
<gene>
    <name evidence="1" type="ORF">J2Z71_001625</name>
</gene>
<comment type="caution">
    <text evidence="1">The sequence shown here is derived from an EMBL/GenBank/DDBJ whole genome shotgun (WGS) entry which is preliminary data.</text>
</comment>
<evidence type="ECO:0000313" key="1">
    <source>
        <dbReference type="EMBL" id="MBP2026070.1"/>
    </source>
</evidence>
<keyword evidence="2" id="KW-1185">Reference proteome</keyword>
<dbReference type="Proteomes" id="UP001519306">
    <property type="component" value="Unassembled WGS sequence"/>
</dbReference>
<accession>A0ABS4KFB0</accession>
<dbReference type="RefSeq" id="WP_210061941.1">
    <property type="nucleotide sequence ID" value="NZ_JAGGLJ010000019.1"/>
</dbReference>
<proteinExistence type="predicted"/>
<reference evidence="1 2" key="1">
    <citation type="submission" date="2021-03" db="EMBL/GenBank/DDBJ databases">
        <title>Genomic Encyclopedia of Type Strains, Phase IV (KMG-IV): sequencing the most valuable type-strain genomes for metagenomic binning, comparative biology and taxonomic classification.</title>
        <authorList>
            <person name="Goeker M."/>
        </authorList>
    </citation>
    <scope>NUCLEOTIDE SEQUENCE [LARGE SCALE GENOMIC DNA]</scope>
    <source>
        <strain evidence="1 2">DSM 27563</strain>
    </source>
</reference>
<evidence type="ECO:0000313" key="2">
    <source>
        <dbReference type="Proteomes" id="UP001519306"/>
    </source>
</evidence>
<sequence>MKYTKEDLLNLNNEELIKIIIELEENNDFFISSNSKLDEIKILIEEDCNDINNHLVDSQREMIDALNKKLFRTIDEKRDISKKLYDLKQSIK</sequence>
<dbReference type="EMBL" id="JAGGLJ010000019">
    <property type="protein sequence ID" value="MBP2026070.1"/>
    <property type="molecule type" value="Genomic_DNA"/>
</dbReference>
<organism evidence="1 2">
    <name type="scientific">Peptoniphilus stercorisuis</name>
    <dbReference type="NCBI Taxonomy" id="1436965"/>
    <lineage>
        <taxon>Bacteria</taxon>
        <taxon>Bacillati</taxon>
        <taxon>Bacillota</taxon>
        <taxon>Tissierellia</taxon>
        <taxon>Tissierellales</taxon>
        <taxon>Peptoniphilaceae</taxon>
        <taxon>Peptoniphilus</taxon>
    </lineage>
</organism>
<protein>
    <submittedName>
        <fullName evidence="1">Uncharacterized protein</fullName>
    </submittedName>
</protein>